<dbReference type="PANTHER" id="PTHR24264:SF43">
    <property type="entry name" value="HEPATOCYTE GROWTH FACTOR ACTIVATOR"/>
    <property type="match status" value="1"/>
</dbReference>
<dbReference type="EMBL" id="JAKZEL010000006">
    <property type="protein sequence ID" value="KAI4542678.1"/>
    <property type="molecule type" value="Genomic_DNA"/>
</dbReference>
<evidence type="ECO:0000259" key="7">
    <source>
        <dbReference type="PROSITE" id="PS50240"/>
    </source>
</evidence>
<evidence type="ECO:0000313" key="8">
    <source>
        <dbReference type="EMBL" id="KAI4542678.1"/>
    </source>
</evidence>
<dbReference type="PROSITE" id="PS00134">
    <property type="entry name" value="TRYPSIN_HIS"/>
    <property type="match status" value="1"/>
</dbReference>
<keyword evidence="4" id="KW-1015">Disulfide bond</keyword>
<dbReference type="SUPFAM" id="SSF50494">
    <property type="entry name" value="Trypsin-like serine proteases"/>
    <property type="match status" value="1"/>
</dbReference>
<dbReference type="InterPro" id="IPR043504">
    <property type="entry name" value="Peptidase_S1_PA_chymotrypsin"/>
</dbReference>
<dbReference type="PRINTS" id="PR00722">
    <property type="entry name" value="CHYMOTRYPSIN"/>
</dbReference>
<evidence type="ECO:0000256" key="2">
    <source>
        <dbReference type="ARBA" id="ARBA00022801"/>
    </source>
</evidence>
<evidence type="ECO:0000256" key="6">
    <source>
        <dbReference type="SAM" id="MobiDB-lite"/>
    </source>
</evidence>
<dbReference type="Proteomes" id="UP001214576">
    <property type="component" value="Unassembled WGS sequence"/>
</dbReference>
<dbReference type="GO" id="GO:0004252">
    <property type="term" value="F:serine-type endopeptidase activity"/>
    <property type="evidence" value="ECO:0007669"/>
    <property type="project" value="InterPro"/>
</dbReference>
<accession>A0AAD4UAW0</accession>
<dbReference type="GO" id="GO:0031638">
    <property type="term" value="P:zymogen activation"/>
    <property type="evidence" value="ECO:0007669"/>
    <property type="project" value="TreeGrafter"/>
</dbReference>
<keyword evidence="2 5" id="KW-0378">Hydrolase</keyword>
<reference evidence="8" key="1">
    <citation type="submission" date="2022-03" db="EMBL/GenBank/DDBJ databases">
        <title>Genomic analyses of argali, domestic sheep and their hybrids provide insights into chromosomal evolution, heterosis and genetic basis of agronomic traits.</title>
        <authorList>
            <person name="Li M."/>
        </authorList>
    </citation>
    <scope>NUCLEOTIDE SEQUENCE</scope>
    <source>
        <strain evidence="8">CAU-MHL-2022a</strain>
        <tissue evidence="8">Skin</tissue>
    </source>
</reference>
<evidence type="ECO:0000256" key="4">
    <source>
        <dbReference type="ARBA" id="ARBA00023157"/>
    </source>
</evidence>
<dbReference type="AlphaFoldDB" id="A0AAD4UAW0"/>
<dbReference type="GO" id="GO:0005615">
    <property type="term" value="C:extracellular space"/>
    <property type="evidence" value="ECO:0007669"/>
    <property type="project" value="TreeGrafter"/>
</dbReference>
<dbReference type="InterPro" id="IPR001254">
    <property type="entry name" value="Trypsin_dom"/>
</dbReference>
<dbReference type="GO" id="GO:0007596">
    <property type="term" value="P:blood coagulation"/>
    <property type="evidence" value="ECO:0007669"/>
    <property type="project" value="TreeGrafter"/>
</dbReference>
<dbReference type="InterPro" id="IPR050127">
    <property type="entry name" value="Serine_Proteases_S1"/>
</dbReference>
<dbReference type="InterPro" id="IPR009003">
    <property type="entry name" value="Peptidase_S1_PA"/>
</dbReference>
<feature type="domain" description="Peptidase S1" evidence="7">
    <location>
        <begin position="31"/>
        <end position="266"/>
    </location>
</feature>
<evidence type="ECO:0000313" key="9">
    <source>
        <dbReference type="Proteomes" id="UP001214576"/>
    </source>
</evidence>
<feature type="region of interest" description="Disordered" evidence="6">
    <location>
        <begin position="1"/>
        <end position="21"/>
    </location>
</feature>
<dbReference type="SMART" id="SM00020">
    <property type="entry name" value="Tryp_SPc"/>
    <property type="match status" value="1"/>
</dbReference>
<evidence type="ECO:0000256" key="5">
    <source>
        <dbReference type="RuleBase" id="RU363034"/>
    </source>
</evidence>
<dbReference type="GO" id="GO:0005791">
    <property type="term" value="C:rough endoplasmic reticulum"/>
    <property type="evidence" value="ECO:0007669"/>
    <property type="project" value="TreeGrafter"/>
</dbReference>
<dbReference type="InterPro" id="IPR001314">
    <property type="entry name" value="Peptidase_S1A"/>
</dbReference>
<keyword evidence="3 5" id="KW-0720">Serine protease</keyword>
<keyword evidence="9" id="KW-1185">Reference proteome</keyword>
<dbReference type="InterPro" id="IPR018114">
    <property type="entry name" value="TRYPSIN_HIS"/>
</dbReference>
<gene>
    <name evidence="8" type="ORF">MG293_006804</name>
</gene>
<comment type="caution">
    <text evidence="8">The sequence shown here is derived from an EMBL/GenBank/DDBJ whole genome shotgun (WGS) entry which is preliminary data.</text>
</comment>
<dbReference type="FunFam" id="2.40.10.10:FF:000061">
    <property type="entry name" value="Hepatocyte growth factor activator"/>
    <property type="match status" value="1"/>
</dbReference>
<dbReference type="PANTHER" id="PTHR24264">
    <property type="entry name" value="TRYPSIN-RELATED"/>
    <property type="match status" value="1"/>
</dbReference>
<evidence type="ECO:0000256" key="1">
    <source>
        <dbReference type="ARBA" id="ARBA00022670"/>
    </source>
</evidence>
<organism evidence="8 9">
    <name type="scientific">Ovis ammon polii</name>
    <dbReference type="NCBI Taxonomy" id="230172"/>
    <lineage>
        <taxon>Eukaryota</taxon>
        <taxon>Metazoa</taxon>
        <taxon>Chordata</taxon>
        <taxon>Craniata</taxon>
        <taxon>Vertebrata</taxon>
        <taxon>Euteleostomi</taxon>
        <taxon>Mammalia</taxon>
        <taxon>Eutheria</taxon>
        <taxon>Laurasiatheria</taxon>
        <taxon>Artiodactyla</taxon>
        <taxon>Ruminantia</taxon>
        <taxon>Pecora</taxon>
        <taxon>Bovidae</taxon>
        <taxon>Caprinae</taxon>
        <taxon>Ovis</taxon>
    </lineage>
</organism>
<protein>
    <recommendedName>
        <fullName evidence="7">Peptidase S1 domain-containing protein</fullName>
    </recommendedName>
</protein>
<dbReference type="Gene3D" id="2.40.10.10">
    <property type="entry name" value="Trypsin-like serine proteases"/>
    <property type="match status" value="1"/>
</dbReference>
<keyword evidence="1 5" id="KW-0645">Protease</keyword>
<dbReference type="PROSITE" id="PS00135">
    <property type="entry name" value="TRYPSIN_SER"/>
    <property type="match status" value="1"/>
</dbReference>
<sequence length="275" mass="30042">MTLSGPEAAGPAGRQTCGKRHKKRTFLRPRIIGGSSSLPGSHPWLAAIYIGNNFCAGSLVHTCWVVSAAHCFSNRESVSVVLGQHFFNRTTDVTQTFGIEKYIPYPLYSVFNPSDHDLVLIRLEKKGERCAVRSQFVQPICLPEPSSPFPAGHKCQIAGWGHQDENVSGYSPSLREALVPLVADHKCSSPEVYGADISPNMLCAGYFDCRSDACQGDSGGPLACEKNGVAYLYGIISWGDGCGRLNKPGVYTRVANYVDWINDRIRPHKRPTNPS</sequence>
<name>A0AAD4UAW0_OVIAM</name>
<dbReference type="Pfam" id="PF00089">
    <property type="entry name" value="Trypsin"/>
    <property type="match status" value="1"/>
</dbReference>
<dbReference type="InterPro" id="IPR033116">
    <property type="entry name" value="TRYPSIN_SER"/>
</dbReference>
<dbReference type="PROSITE" id="PS50240">
    <property type="entry name" value="TRYPSIN_DOM"/>
    <property type="match status" value="1"/>
</dbReference>
<proteinExistence type="predicted"/>
<evidence type="ECO:0000256" key="3">
    <source>
        <dbReference type="ARBA" id="ARBA00022825"/>
    </source>
</evidence>
<dbReference type="CDD" id="cd00190">
    <property type="entry name" value="Tryp_SPc"/>
    <property type="match status" value="1"/>
</dbReference>